<dbReference type="Proteomes" id="UP000799421">
    <property type="component" value="Unassembled WGS sequence"/>
</dbReference>
<name>A0A6A7C621_9PEZI</name>
<evidence type="ECO:0000313" key="3">
    <source>
        <dbReference type="Proteomes" id="UP000799421"/>
    </source>
</evidence>
<dbReference type="PANTHER" id="PTHR13618:SF1">
    <property type="entry name" value="PROTEIN ROGDI HOMOLOG"/>
    <property type="match status" value="1"/>
</dbReference>
<dbReference type="Pfam" id="PF10259">
    <property type="entry name" value="Rogdi_lz"/>
    <property type="match status" value="1"/>
</dbReference>
<feature type="region of interest" description="Disordered" evidence="1">
    <location>
        <begin position="228"/>
        <end position="250"/>
    </location>
</feature>
<gene>
    <name evidence="2" type="ORF">K470DRAFT_211624</name>
</gene>
<keyword evidence="3" id="KW-1185">Reference proteome</keyword>
<dbReference type="EMBL" id="MU005963">
    <property type="protein sequence ID" value="KAF2863026.1"/>
    <property type="molecule type" value="Genomic_DNA"/>
</dbReference>
<reference evidence="2" key="1">
    <citation type="journal article" date="2020" name="Stud. Mycol.">
        <title>101 Dothideomycetes genomes: a test case for predicting lifestyles and emergence of pathogens.</title>
        <authorList>
            <person name="Haridas S."/>
            <person name="Albert R."/>
            <person name="Binder M."/>
            <person name="Bloem J."/>
            <person name="Labutti K."/>
            <person name="Salamov A."/>
            <person name="Andreopoulos B."/>
            <person name="Baker S."/>
            <person name="Barry K."/>
            <person name="Bills G."/>
            <person name="Bluhm B."/>
            <person name="Cannon C."/>
            <person name="Castanera R."/>
            <person name="Culley D."/>
            <person name="Daum C."/>
            <person name="Ezra D."/>
            <person name="Gonzalez J."/>
            <person name="Henrissat B."/>
            <person name="Kuo A."/>
            <person name="Liang C."/>
            <person name="Lipzen A."/>
            <person name="Lutzoni F."/>
            <person name="Magnuson J."/>
            <person name="Mondo S."/>
            <person name="Nolan M."/>
            <person name="Ohm R."/>
            <person name="Pangilinan J."/>
            <person name="Park H.-J."/>
            <person name="Ramirez L."/>
            <person name="Alfaro M."/>
            <person name="Sun H."/>
            <person name="Tritt A."/>
            <person name="Yoshinaga Y."/>
            <person name="Zwiers L.-H."/>
            <person name="Turgeon B."/>
            <person name="Goodwin S."/>
            <person name="Spatafora J."/>
            <person name="Crous P."/>
            <person name="Grigoriev I."/>
        </authorList>
    </citation>
    <scope>NUCLEOTIDE SEQUENCE</scope>
    <source>
        <strain evidence="2">CBS 480.64</strain>
    </source>
</reference>
<accession>A0A6A7C621</accession>
<dbReference type="AlphaFoldDB" id="A0A6A7C621"/>
<evidence type="ECO:0000313" key="2">
    <source>
        <dbReference type="EMBL" id="KAF2863026.1"/>
    </source>
</evidence>
<evidence type="ECO:0000256" key="1">
    <source>
        <dbReference type="SAM" id="MobiDB-lite"/>
    </source>
</evidence>
<protein>
    <recommendedName>
        <fullName evidence="4">RAVE subunit 2/Rogdi</fullName>
    </recommendedName>
</protein>
<proteinExistence type="predicted"/>
<dbReference type="InterPro" id="IPR028241">
    <property type="entry name" value="RAVE2/Rogdi"/>
</dbReference>
<sequence>MSTLLYTPNASAHDSHAELAWLLTALHDPLISLKSGLQECSDLLAPREPGATLVLSSRRSEHLKGFVTRVGSRIVKGEIHLRVPSLPPPKGQSTYKLSVSSLPSAPALGIPQLISARTSVNAALDLIDATQWTGNRNDAGFVSGQLRLLHECVSEAKEALKGDATAESTPADSVDPTTFTPPLPSRVALNFSITDAAVILNVRVSDHGFGEDSLSGFSIRERLATAWGGSQRGSPQGGSQMQSVDGDEPDLRVRDKVRVESLDPNLMAALAKLVSLERSVDTWRRALDVVMRDV</sequence>
<organism evidence="2 3">
    <name type="scientific">Piedraia hortae CBS 480.64</name>
    <dbReference type="NCBI Taxonomy" id="1314780"/>
    <lineage>
        <taxon>Eukaryota</taxon>
        <taxon>Fungi</taxon>
        <taxon>Dikarya</taxon>
        <taxon>Ascomycota</taxon>
        <taxon>Pezizomycotina</taxon>
        <taxon>Dothideomycetes</taxon>
        <taxon>Dothideomycetidae</taxon>
        <taxon>Capnodiales</taxon>
        <taxon>Piedraiaceae</taxon>
        <taxon>Piedraia</taxon>
    </lineage>
</organism>
<evidence type="ECO:0008006" key="4">
    <source>
        <dbReference type="Google" id="ProtNLM"/>
    </source>
</evidence>
<dbReference type="PANTHER" id="PTHR13618">
    <property type="entry name" value="LEUCINE ZIPPER CONTAINING TRANSCRIPTION FACTOR LZF1"/>
    <property type="match status" value="1"/>
</dbReference>
<feature type="compositionally biased region" description="Low complexity" evidence="1">
    <location>
        <begin position="228"/>
        <end position="243"/>
    </location>
</feature>
<dbReference type="OrthoDB" id="66510at2759"/>
<dbReference type="GO" id="GO:0043291">
    <property type="term" value="C:RAVE complex"/>
    <property type="evidence" value="ECO:0007669"/>
    <property type="project" value="TreeGrafter"/>
</dbReference>